<evidence type="ECO:0000256" key="1">
    <source>
        <dbReference type="SAM" id="MobiDB-lite"/>
    </source>
</evidence>
<dbReference type="EMBL" id="CAJOBQ010012029">
    <property type="protein sequence ID" value="CAF4712162.1"/>
    <property type="molecule type" value="Genomic_DNA"/>
</dbReference>
<feature type="non-terminal residue" evidence="2">
    <location>
        <position position="1"/>
    </location>
</feature>
<dbReference type="AlphaFoldDB" id="A0A821J3Z5"/>
<feature type="region of interest" description="Disordered" evidence="1">
    <location>
        <begin position="26"/>
        <end position="58"/>
    </location>
</feature>
<gene>
    <name evidence="2" type="ORF">TSG867_LOCUS33770</name>
</gene>
<proteinExistence type="predicted"/>
<name>A0A821J3Z5_9BILA</name>
<sequence length="97" mass="11540">QQNIYINKIDSSYDEKNSDNYILPVPSNVYVENDNERSDDVDDDQWNDDENDHEYEDDSRLLYDGSKITMNKKSTVFFVLSNHYYQNPIFYLVLGKL</sequence>
<evidence type="ECO:0000313" key="3">
    <source>
        <dbReference type="Proteomes" id="UP000663862"/>
    </source>
</evidence>
<accession>A0A821J3Z5</accession>
<protein>
    <submittedName>
        <fullName evidence="2">Uncharacterized protein</fullName>
    </submittedName>
</protein>
<dbReference type="Proteomes" id="UP000663862">
    <property type="component" value="Unassembled WGS sequence"/>
</dbReference>
<feature type="compositionally biased region" description="Acidic residues" evidence="1">
    <location>
        <begin position="37"/>
        <end position="57"/>
    </location>
</feature>
<reference evidence="2" key="1">
    <citation type="submission" date="2021-02" db="EMBL/GenBank/DDBJ databases">
        <authorList>
            <person name="Nowell W R."/>
        </authorList>
    </citation>
    <scope>NUCLEOTIDE SEQUENCE</scope>
</reference>
<organism evidence="2 3">
    <name type="scientific">Rotaria socialis</name>
    <dbReference type="NCBI Taxonomy" id="392032"/>
    <lineage>
        <taxon>Eukaryota</taxon>
        <taxon>Metazoa</taxon>
        <taxon>Spiralia</taxon>
        <taxon>Gnathifera</taxon>
        <taxon>Rotifera</taxon>
        <taxon>Eurotatoria</taxon>
        <taxon>Bdelloidea</taxon>
        <taxon>Philodinida</taxon>
        <taxon>Philodinidae</taxon>
        <taxon>Rotaria</taxon>
    </lineage>
</organism>
<evidence type="ECO:0000313" key="2">
    <source>
        <dbReference type="EMBL" id="CAF4712162.1"/>
    </source>
</evidence>
<comment type="caution">
    <text evidence="2">The sequence shown here is derived from an EMBL/GenBank/DDBJ whole genome shotgun (WGS) entry which is preliminary data.</text>
</comment>